<dbReference type="InterPro" id="IPR003343">
    <property type="entry name" value="Big_2"/>
</dbReference>
<name>A0A850EK51_9BACL</name>
<keyword evidence="3" id="KW-1185">Reference proteome</keyword>
<protein>
    <submittedName>
        <fullName evidence="2">Ig-like domain-containing protein</fullName>
    </submittedName>
</protein>
<organism evidence="2 3">
    <name type="scientific">Paenibacillus agri</name>
    <dbReference type="NCBI Taxonomy" id="2744309"/>
    <lineage>
        <taxon>Bacteria</taxon>
        <taxon>Bacillati</taxon>
        <taxon>Bacillota</taxon>
        <taxon>Bacilli</taxon>
        <taxon>Bacillales</taxon>
        <taxon>Paenibacillaceae</taxon>
        <taxon>Paenibacillus</taxon>
    </lineage>
</organism>
<dbReference type="SMART" id="SM00635">
    <property type="entry name" value="BID_2"/>
    <property type="match status" value="1"/>
</dbReference>
<feature type="non-terminal residue" evidence="2">
    <location>
        <position position="136"/>
    </location>
</feature>
<evidence type="ECO:0000313" key="3">
    <source>
        <dbReference type="Proteomes" id="UP000564806"/>
    </source>
</evidence>
<dbReference type="Gene3D" id="2.60.40.1080">
    <property type="match status" value="1"/>
</dbReference>
<dbReference type="RefSeq" id="WP_175369657.1">
    <property type="nucleotide sequence ID" value="NZ_JABWCS010000135.1"/>
</dbReference>
<feature type="non-terminal residue" evidence="2">
    <location>
        <position position="1"/>
    </location>
</feature>
<evidence type="ECO:0000259" key="1">
    <source>
        <dbReference type="SMART" id="SM00635"/>
    </source>
</evidence>
<gene>
    <name evidence="2" type="ORF">HPT30_00680</name>
</gene>
<dbReference type="EMBL" id="JABWCS010000135">
    <property type="protein sequence ID" value="NUU58932.1"/>
    <property type="molecule type" value="Genomic_DNA"/>
</dbReference>
<feature type="domain" description="BIG2" evidence="1">
    <location>
        <begin position="14"/>
        <end position="96"/>
    </location>
</feature>
<sequence length="136" mass="12768">KKASAAITVTVAPAVNSVTVSPSTASILPGGSKQLTAAVDAVGGAATTVTWSSSDASNKVAVDNTGKVTVAANAAPGSYTITATSTADATKKASAAITVTVAPAVNSVTVSPSTASILPGGSKQLTAAVDVVGGAA</sequence>
<reference evidence="2" key="1">
    <citation type="submission" date="2020-06" db="EMBL/GenBank/DDBJ databases">
        <title>Paenibacillus sp. nov., isolated from soil.</title>
        <authorList>
            <person name="Seo Y.L."/>
        </authorList>
    </citation>
    <scope>NUCLEOTIDE SEQUENCE [LARGE SCALE GENOMIC DNA]</scope>
    <source>
        <strain evidence="2">JW14</strain>
    </source>
</reference>
<proteinExistence type="predicted"/>
<dbReference type="AlphaFoldDB" id="A0A850EK51"/>
<evidence type="ECO:0000313" key="2">
    <source>
        <dbReference type="EMBL" id="NUU58932.1"/>
    </source>
</evidence>
<dbReference type="Proteomes" id="UP000564806">
    <property type="component" value="Unassembled WGS sequence"/>
</dbReference>
<dbReference type="InterPro" id="IPR008964">
    <property type="entry name" value="Invasin/intimin_cell_adhesion"/>
</dbReference>
<accession>A0A850EK51</accession>
<comment type="caution">
    <text evidence="2">The sequence shown here is derived from an EMBL/GenBank/DDBJ whole genome shotgun (WGS) entry which is preliminary data.</text>
</comment>
<dbReference type="Pfam" id="PF02368">
    <property type="entry name" value="Big_2"/>
    <property type="match status" value="1"/>
</dbReference>
<dbReference type="SUPFAM" id="SSF49373">
    <property type="entry name" value="Invasin/intimin cell-adhesion fragments"/>
    <property type="match status" value="1"/>
</dbReference>